<accession>A0A9W8W954</accession>
<gene>
    <name evidence="2" type="ORF">N0V84_008016</name>
</gene>
<protein>
    <submittedName>
        <fullName evidence="2">Uncharacterized protein</fullName>
    </submittedName>
</protein>
<dbReference type="OrthoDB" id="5078245at2759"/>
<dbReference type="AlphaFoldDB" id="A0A9W8W954"/>
<reference evidence="2" key="1">
    <citation type="submission" date="2022-10" db="EMBL/GenBank/DDBJ databases">
        <title>Tapping the CABI collections for fungal endophytes: first genome assemblies for Collariella, Neodidymelliopsis, Ascochyta clinopodiicola, Didymella pomorum, Didymosphaeria variabile, Neocosmospora piperis and Neocucurbitaria cava.</title>
        <authorList>
            <person name="Hill R."/>
        </authorList>
    </citation>
    <scope>NUCLEOTIDE SEQUENCE</scope>
    <source>
        <strain evidence="2">IMI 366586</strain>
    </source>
</reference>
<feature type="region of interest" description="Disordered" evidence="1">
    <location>
        <begin position="1"/>
        <end position="55"/>
    </location>
</feature>
<evidence type="ECO:0000313" key="2">
    <source>
        <dbReference type="EMBL" id="KAJ4316160.1"/>
    </source>
</evidence>
<evidence type="ECO:0000313" key="3">
    <source>
        <dbReference type="Proteomes" id="UP001140502"/>
    </source>
</evidence>
<name>A0A9W8W954_9HYPO</name>
<sequence length="176" mass="19732">MPLKRPGSPSTADPPDPKRQMTSEDAGPDSNPPLAIAIADEDSDTPLRHLPAPIADDSSLRPVEIRPIPGTNNMGYLTKEQWKAGVPWPKGSKRAYFRRSTRFNRPKVSQPANLQDLVRQHEAKKKSRFSGVTFLNPYDDSKLSWVAGLVGFSNTHKLKTWLDRDVARVVFDFSRL</sequence>
<organism evidence="2 3">
    <name type="scientific">Fusarium piperis</name>
    <dbReference type="NCBI Taxonomy" id="1435070"/>
    <lineage>
        <taxon>Eukaryota</taxon>
        <taxon>Fungi</taxon>
        <taxon>Dikarya</taxon>
        <taxon>Ascomycota</taxon>
        <taxon>Pezizomycotina</taxon>
        <taxon>Sordariomycetes</taxon>
        <taxon>Hypocreomycetidae</taxon>
        <taxon>Hypocreales</taxon>
        <taxon>Nectriaceae</taxon>
        <taxon>Fusarium</taxon>
        <taxon>Fusarium solani species complex</taxon>
    </lineage>
</organism>
<proteinExistence type="predicted"/>
<keyword evidence="3" id="KW-1185">Reference proteome</keyword>
<comment type="caution">
    <text evidence="2">The sequence shown here is derived from an EMBL/GenBank/DDBJ whole genome shotgun (WGS) entry which is preliminary data.</text>
</comment>
<dbReference type="EMBL" id="JAPEUR010000187">
    <property type="protein sequence ID" value="KAJ4316160.1"/>
    <property type="molecule type" value="Genomic_DNA"/>
</dbReference>
<evidence type="ECO:0000256" key="1">
    <source>
        <dbReference type="SAM" id="MobiDB-lite"/>
    </source>
</evidence>
<dbReference type="Proteomes" id="UP001140502">
    <property type="component" value="Unassembled WGS sequence"/>
</dbReference>